<gene>
    <name evidence="2" type="ORF">D8M06_05820</name>
</gene>
<comment type="caution">
    <text evidence="2">The sequence shown here is derived from an EMBL/GenBank/DDBJ whole genome shotgun (WGS) entry which is preliminary data.</text>
</comment>
<dbReference type="Pfam" id="PF13452">
    <property type="entry name" value="FAS1_DH_region"/>
    <property type="match status" value="1"/>
</dbReference>
<protein>
    <submittedName>
        <fullName evidence="2">MaoC family dehydratase</fullName>
    </submittedName>
</protein>
<dbReference type="AlphaFoldDB" id="A0A495A8L8"/>
<dbReference type="EMBL" id="RBZP01000002">
    <property type="protein sequence ID" value="RKQ35904.1"/>
    <property type="molecule type" value="Genomic_DNA"/>
</dbReference>
<evidence type="ECO:0000313" key="3">
    <source>
        <dbReference type="Proteomes" id="UP000269301"/>
    </source>
</evidence>
<organism evidence="2 3">
    <name type="scientific">Oceanobacillus halophilus</name>
    <dbReference type="NCBI Taxonomy" id="930130"/>
    <lineage>
        <taxon>Bacteria</taxon>
        <taxon>Bacillati</taxon>
        <taxon>Bacillota</taxon>
        <taxon>Bacilli</taxon>
        <taxon>Bacillales</taxon>
        <taxon>Bacillaceae</taxon>
        <taxon>Oceanobacillus</taxon>
    </lineage>
</organism>
<dbReference type="OrthoDB" id="160199at2"/>
<dbReference type="Gene3D" id="3.10.129.10">
    <property type="entry name" value="Hotdog Thioesterase"/>
    <property type="match status" value="1"/>
</dbReference>
<dbReference type="Proteomes" id="UP000269301">
    <property type="component" value="Unassembled WGS sequence"/>
</dbReference>
<reference evidence="2 3" key="1">
    <citation type="journal article" date="2016" name="Int. J. Syst. Evol. Microbiol.">
        <title>Oceanobacillus halophilus sp. nov., a novel moderately halophilic bacterium from a hypersaline lake.</title>
        <authorList>
            <person name="Amoozegar M.A."/>
            <person name="Bagheri M."/>
            <person name="Makhdoumi A."/>
            <person name="Nikou M.M."/>
            <person name="Fazeli S.A.S."/>
            <person name="Schumann P."/>
            <person name="Sproer C."/>
            <person name="Sanchez-Porro C."/>
            <person name="Ventosa A."/>
        </authorList>
    </citation>
    <scope>NUCLEOTIDE SEQUENCE [LARGE SCALE GENOMIC DNA]</scope>
    <source>
        <strain evidence="2 3">DSM 23996</strain>
    </source>
</reference>
<evidence type="ECO:0000313" key="2">
    <source>
        <dbReference type="EMBL" id="RKQ35904.1"/>
    </source>
</evidence>
<proteinExistence type="predicted"/>
<dbReference type="RefSeq" id="WP_121203575.1">
    <property type="nucleotide sequence ID" value="NZ_RBZP01000002.1"/>
</dbReference>
<dbReference type="InterPro" id="IPR029069">
    <property type="entry name" value="HotDog_dom_sf"/>
</dbReference>
<keyword evidence="3" id="KW-1185">Reference proteome</keyword>
<sequence>MYKKFIGKTSNPVLNTLERGAIKKFAESIGDKNPLFIDEEFGNSSSFNENIVPPTYTQTLDYGEIEGLIVPSKGLIHGEQIFEYSRPLKVGEKIKCYTIVENFYEKEGRNGTLSFLSRNKIGEDLEDNHLFKITEVLIITEAVRKVMEV</sequence>
<feature type="domain" description="FAS1-like dehydratase" evidence="1">
    <location>
        <begin position="5"/>
        <end position="131"/>
    </location>
</feature>
<dbReference type="CDD" id="cd03441">
    <property type="entry name" value="R_hydratase_like"/>
    <property type="match status" value="1"/>
</dbReference>
<name>A0A495A8L8_9BACI</name>
<evidence type="ECO:0000259" key="1">
    <source>
        <dbReference type="Pfam" id="PF13452"/>
    </source>
</evidence>
<accession>A0A495A8L8</accession>
<dbReference type="SUPFAM" id="SSF54637">
    <property type="entry name" value="Thioesterase/thiol ester dehydrase-isomerase"/>
    <property type="match status" value="1"/>
</dbReference>
<dbReference type="InterPro" id="IPR039569">
    <property type="entry name" value="FAS1-like_DH_region"/>
</dbReference>